<accession>A0A7G9YXP2</accession>
<dbReference type="PANTHER" id="PTHR22572">
    <property type="entry name" value="SUGAR-1-PHOSPHATE GUANYL TRANSFERASE"/>
    <property type="match status" value="1"/>
</dbReference>
<evidence type="ECO:0000313" key="4">
    <source>
        <dbReference type="EMBL" id="QNO52776.1"/>
    </source>
</evidence>
<dbReference type="Pfam" id="PF00483">
    <property type="entry name" value="NTP_transferase"/>
    <property type="match status" value="1"/>
</dbReference>
<dbReference type="Pfam" id="PF25087">
    <property type="entry name" value="GMPPB_C"/>
    <property type="match status" value="1"/>
</dbReference>
<name>A0A7G9YXP2_9EURY</name>
<reference evidence="4" key="1">
    <citation type="submission" date="2020-06" db="EMBL/GenBank/DDBJ databases">
        <title>Unique genomic features of the anaerobic methanotrophic archaea.</title>
        <authorList>
            <person name="Chadwick G.L."/>
            <person name="Skennerton C.T."/>
            <person name="Laso-Perez R."/>
            <person name="Leu A.O."/>
            <person name="Speth D.R."/>
            <person name="Yu H."/>
            <person name="Morgan-Lang C."/>
            <person name="Hatzenpichler R."/>
            <person name="Goudeau D."/>
            <person name="Malmstrom R."/>
            <person name="Brazelton W.J."/>
            <person name="Woyke T."/>
            <person name="Hallam S.J."/>
            <person name="Tyson G.W."/>
            <person name="Wegener G."/>
            <person name="Boetius A."/>
            <person name="Orphan V."/>
        </authorList>
    </citation>
    <scope>NUCLEOTIDE SEQUENCE</scope>
</reference>
<feature type="domain" description="Mannose-1-phosphate guanyltransferase C-terminal" evidence="3">
    <location>
        <begin position="290"/>
        <end position="365"/>
    </location>
</feature>
<comment type="similarity">
    <text evidence="1">Belongs to the transferase hexapeptide repeat family.</text>
</comment>
<dbReference type="InterPro" id="IPR005835">
    <property type="entry name" value="NTP_transferase_dom"/>
</dbReference>
<evidence type="ECO:0000259" key="3">
    <source>
        <dbReference type="Pfam" id="PF25087"/>
    </source>
</evidence>
<evidence type="ECO:0000259" key="2">
    <source>
        <dbReference type="Pfam" id="PF00483"/>
    </source>
</evidence>
<protein>
    <submittedName>
        <fullName evidence="4">UTP--glucose-1-phosphate uridylyltransferase</fullName>
        <ecNumber evidence="4">2.7.7.9</ecNumber>
    </submittedName>
</protein>
<dbReference type="CDD" id="cd04181">
    <property type="entry name" value="NTP_transferase"/>
    <property type="match status" value="1"/>
</dbReference>
<keyword evidence="4" id="KW-0808">Transferase</keyword>
<feature type="domain" description="Nucleotidyl transferase" evidence="2">
    <location>
        <begin position="33"/>
        <end position="269"/>
    </location>
</feature>
<sequence length="510" mass="57078">MRKIFAYGKAYIPLDTIFSCMQFGKEVKKEEMKTVILAGGFGTRLRPLTFTKPKPMLPLVNKPVIEHVVDYLVSHGLDDIVVTTTFLREMVMDHFMYREDVRLSYPTEPYPLGTAGSVKNAGLDEQEDEPFVVIQGDNITDMDLHGLIDFHYEAGGLVTIAVTRVEDPWNYGVAKLEGDGCISRFHEKPDKGKCFSNLASTGIYVVEPKAMEFVPDGVAFDFAKDLFHLLQVKNKGKGNGKIYGYEIEAGNFWADVGQPAEYMKAMEWMLKKENRDVFIGENVEINGSGITGPTVIGDSAVVEEGCSVGPNAILFEDVYIGKNSSLEQCFIGERTLTEENASIKDAIIGANCELGKDVEILNGKIWPFVTIPHRSTVNNTIKRFVRFEGNGDGREDGTENGNLLRTVSDEEAFYFNMRKGGKIVHTGFTARSLEKFVDTLRKVDQKAIDYHLGEGYNDFAVWMRDVFRDETLASEVAGMQWWEPRSKLISMVQERISGLKSRVVEGVDAL</sequence>
<dbReference type="AlphaFoldDB" id="A0A7G9YXP2"/>
<evidence type="ECO:0000256" key="1">
    <source>
        <dbReference type="ARBA" id="ARBA00007274"/>
    </source>
</evidence>
<dbReference type="InterPro" id="IPR029044">
    <property type="entry name" value="Nucleotide-diphossugar_trans"/>
</dbReference>
<dbReference type="GO" id="GO:0003983">
    <property type="term" value="F:UTP:glucose-1-phosphate uridylyltransferase activity"/>
    <property type="evidence" value="ECO:0007669"/>
    <property type="project" value="UniProtKB-EC"/>
</dbReference>
<dbReference type="Gene3D" id="3.90.550.10">
    <property type="entry name" value="Spore Coat Polysaccharide Biosynthesis Protein SpsA, Chain A"/>
    <property type="match status" value="1"/>
</dbReference>
<proteinExistence type="inferred from homology"/>
<dbReference type="SUPFAM" id="SSF53448">
    <property type="entry name" value="Nucleotide-diphospho-sugar transferases"/>
    <property type="match status" value="1"/>
</dbReference>
<dbReference type="InterPro" id="IPR050486">
    <property type="entry name" value="Mannose-1P_guanyltransferase"/>
</dbReference>
<gene>
    <name evidence="4" type="primary">cugP</name>
    <name evidence="4" type="ORF">HGGDFBBL_00008</name>
</gene>
<keyword evidence="4" id="KW-0548">Nucleotidyltransferase</keyword>
<dbReference type="InterPro" id="IPR056729">
    <property type="entry name" value="GMPPB_C"/>
</dbReference>
<organism evidence="4">
    <name type="scientific">Candidatus Methanophagaceae archaeon ANME-1 ERB6</name>
    <dbReference type="NCBI Taxonomy" id="2759912"/>
    <lineage>
        <taxon>Archaea</taxon>
        <taxon>Methanobacteriati</taxon>
        <taxon>Methanobacteriota</taxon>
        <taxon>Stenosarchaea group</taxon>
        <taxon>Methanomicrobia</taxon>
        <taxon>Candidatus Methanophagales</taxon>
        <taxon>Candidatus Methanophagaceae</taxon>
    </lineage>
</organism>
<dbReference type="EMBL" id="MT631521">
    <property type="protein sequence ID" value="QNO52776.1"/>
    <property type="molecule type" value="Genomic_DNA"/>
</dbReference>
<dbReference type="Gene3D" id="2.160.10.10">
    <property type="entry name" value="Hexapeptide repeat proteins"/>
    <property type="match status" value="1"/>
</dbReference>
<dbReference type="EC" id="2.7.7.9" evidence="4"/>